<dbReference type="SUPFAM" id="SSF54001">
    <property type="entry name" value="Cysteine proteinases"/>
    <property type="match status" value="1"/>
</dbReference>
<dbReference type="GO" id="GO:0005829">
    <property type="term" value="C:cytosol"/>
    <property type="evidence" value="ECO:0007669"/>
    <property type="project" value="TreeGrafter"/>
</dbReference>
<keyword evidence="10" id="KW-0862">Zinc</keyword>
<dbReference type="Gene3D" id="3.90.70.10">
    <property type="entry name" value="Cysteine proteinases"/>
    <property type="match status" value="1"/>
</dbReference>
<organism evidence="16 17">
    <name type="scientific">Populus alba x Populus x berolinensis</name>
    <dbReference type="NCBI Taxonomy" id="444605"/>
    <lineage>
        <taxon>Eukaryota</taxon>
        <taxon>Viridiplantae</taxon>
        <taxon>Streptophyta</taxon>
        <taxon>Embryophyta</taxon>
        <taxon>Tracheophyta</taxon>
        <taxon>Spermatophyta</taxon>
        <taxon>Magnoliopsida</taxon>
        <taxon>eudicotyledons</taxon>
        <taxon>Gunneridae</taxon>
        <taxon>Pentapetalae</taxon>
        <taxon>rosids</taxon>
        <taxon>fabids</taxon>
        <taxon>Malpighiales</taxon>
        <taxon>Salicaceae</taxon>
        <taxon>Saliceae</taxon>
        <taxon>Populus</taxon>
    </lineage>
</organism>
<keyword evidence="8 16" id="KW-0378">Hydrolase</keyword>
<dbReference type="Pfam" id="PF00443">
    <property type="entry name" value="UCH"/>
    <property type="match status" value="1"/>
</dbReference>
<dbReference type="EC" id="3.4.19.12" evidence="3"/>
<name>A0AAD6WJC7_9ROSI</name>
<dbReference type="PROSITE" id="PS00972">
    <property type="entry name" value="USP_1"/>
    <property type="match status" value="1"/>
</dbReference>
<keyword evidence="13" id="KW-1133">Transmembrane helix</keyword>
<feature type="domain" description="MYND-type" evidence="15">
    <location>
        <begin position="154"/>
        <end position="191"/>
    </location>
</feature>
<keyword evidence="4" id="KW-0645">Protease</keyword>
<dbReference type="PANTHER" id="PTHR24006:SF685">
    <property type="entry name" value="UBIQUITIN CARBOXYL-TERMINAL HYDROLASE 15"/>
    <property type="match status" value="1"/>
</dbReference>
<dbReference type="GO" id="GO:0016579">
    <property type="term" value="P:protein deubiquitination"/>
    <property type="evidence" value="ECO:0007669"/>
    <property type="project" value="InterPro"/>
</dbReference>
<dbReference type="PROSITE" id="PS01360">
    <property type="entry name" value="ZF_MYND_1"/>
    <property type="match status" value="1"/>
</dbReference>
<feature type="region of interest" description="Disordered" evidence="12">
    <location>
        <begin position="397"/>
        <end position="430"/>
    </location>
</feature>
<evidence type="ECO:0000256" key="3">
    <source>
        <dbReference type="ARBA" id="ARBA00012759"/>
    </source>
</evidence>
<dbReference type="InterPro" id="IPR018200">
    <property type="entry name" value="USP_CS"/>
</dbReference>
<evidence type="ECO:0000256" key="13">
    <source>
        <dbReference type="SAM" id="Phobius"/>
    </source>
</evidence>
<sequence length="1010" mass="113157">MWLQITSCIHLLPITHQVRHWSRLNNYCRRNLFEEEEEGSETDVFLWALRFLSFSCFFFFLKVHDLREETGYEYAGGDMLEPREADIPVLFLVLVVLPLVAYILLGKWTESAKKRERISLLAQLAAEEACRAEVMATTHVIPPMSTSKNGIQVCARCFSPATTRCSRCKSVRYCSGKCQIIHWRQAHKEECQLLETTSSCSSPMATSCDESIPERLSINDAMDLFSLRYNSKQPTMDIGPSVNNVHLISSTGASAAVNCPAIDTSQEAMMLHRRSTNKQGSCKSNKEMLRRQEVAVFDSSQETAGIRPTNLTSSSSISNVFVNGQDITNAVDETHKYSKQHQNLSKSRSNCASSSSLNAGKYGTNADFSNAEASFNGEMTGPKYSYESSVMNENVKANSGLHPIGNKSSKSSKSKMKVSGDQSYTEIDGKGQLTDDSKVARMSNANPAPGSIDIMKMMGLRKSTKLARQDIAEINVIHKTTRMLFPYEEFVKIFNCEVINLTPRGLVNCGNSCYANAVLQCLTCTKPLIIFLLHRSHSRACCGKDWCLMCELEQHVMMLRECGGPLSPSRILLHMRNSNCQIGDGSQEDAHEFLRLLIASMQSICLERLGGEDKVDPRLQETTFIQHTFGGLLRSKVKCLRCHHESERYENIMDLTLEIFGWVESLEDALTQFTTPEELDGENMYRCGRCAAYVRARKQLSIHEAPNILTIVLKRFQEGKYGKINKCITFPDMLDMIPFMTGTGDVPPLYMLYAVVVHLDTLNASFSGHYVAYVKDLRGSWFKIDDTEVHPVSMSQVMLEGAYILFYKRSCTRPQKLICEKPIGQQAPVSSRHCTSRTQKPSRQGQRRCSSYCVGPEVSLDLKPENGSGLANYANGIPRRSASKNITQVMDFSDATSSDWSIFTSSDEASFTTESTRDSFSTIDCADACNVDTFSSIFNDLYAPESSYRNTICRRTFSYSRPQTRFILETGHVLDSYSSTQPPGHGKERIPHRSVIHQPNSSRTVSAPCL</sequence>
<evidence type="ECO:0000256" key="7">
    <source>
        <dbReference type="ARBA" id="ARBA00022786"/>
    </source>
</evidence>
<feature type="region of interest" description="Disordered" evidence="12">
    <location>
        <begin position="977"/>
        <end position="1010"/>
    </location>
</feature>
<dbReference type="InterPro" id="IPR001394">
    <property type="entry name" value="Peptidase_C19_UCH"/>
</dbReference>
<gene>
    <name evidence="16" type="ORF">NC653_003948</name>
</gene>
<keyword evidence="7" id="KW-0833">Ubl conjugation pathway</keyword>
<keyword evidence="13" id="KW-0812">Transmembrane</keyword>
<dbReference type="Gene3D" id="6.10.140.2220">
    <property type="match status" value="1"/>
</dbReference>
<dbReference type="SUPFAM" id="SSF144232">
    <property type="entry name" value="HIT/MYND zinc finger-like"/>
    <property type="match status" value="1"/>
</dbReference>
<feature type="region of interest" description="Disordered" evidence="12">
    <location>
        <begin position="335"/>
        <end position="355"/>
    </location>
</feature>
<evidence type="ECO:0000256" key="9">
    <source>
        <dbReference type="ARBA" id="ARBA00022807"/>
    </source>
</evidence>
<proteinExistence type="inferred from homology"/>
<reference evidence="16 17" key="1">
    <citation type="journal article" date="2023" name="Mol. Ecol. Resour.">
        <title>Chromosome-level genome assembly of a triploid poplar Populus alba 'Berolinensis'.</title>
        <authorList>
            <person name="Chen S."/>
            <person name="Yu Y."/>
            <person name="Wang X."/>
            <person name="Wang S."/>
            <person name="Zhang T."/>
            <person name="Zhou Y."/>
            <person name="He R."/>
            <person name="Meng N."/>
            <person name="Wang Y."/>
            <person name="Liu W."/>
            <person name="Liu Z."/>
            <person name="Liu J."/>
            <person name="Guo Q."/>
            <person name="Huang H."/>
            <person name="Sederoff R.R."/>
            <person name="Wang G."/>
            <person name="Qu G."/>
            <person name="Chen S."/>
        </authorList>
    </citation>
    <scope>NUCLEOTIDE SEQUENCE [LARGE SCALE GENOMIC DNA]</scope>
    <source>
        <strain evidence="16">SC-2020</strain>
    </source>
</reference>
<evidence type="ECO:0000259" key="14">
    <source>
        <dbReference type="PROSITE" id="PS50235"/>
    </source>
</evidence>
<keyword evidence="13" id="KW-0472">Membrane</keyword>
<dbReference type="GO" id="GO:0005634">
    <property type="term" value="C:nucleus"/>
    <property type="evidence" value="ECO:0007669"/>
    <property type="project" value="TreeGrafter"/>
</dbReference>
<comment type="catalytic activity">
    <reaction evidence="1">
        <text>Thiol-dependent hydrolysis of ester, thioester, amide, peptide and isopeptide bonds formed by the C-terminal Gly of ubiquitin (a 76-residue protein attached to proteins as an intracellular targeting signal).</text>
        <dbReference type="EC" id="3.4.19.12"/>
    </reaction>
</comment>
<dbReference type="InterPro" id="IPR050164">
    <property type="entry name" value="Peptidase_C19"/>
</dbReference>
<keyword evidence="17" id="KW-1185">Reference proteome</keyword>
<evidence type="ECO:0000256" key="11">
    <source>
        <dbReference type="PROSITE-ProRule" id="PRU00134"/>
    </source>
</evidence>
<evidence type="ECO:0000313" key="16">
    <source>
        <dbReference type="EMBL" id="KAJ7014482.1"/>
    </source>
</evidence>
<accession>A0AAD6WJC7</accession>
<evidence type="ECO:0000259" key="15">
    <source>
        <dbReference type="PROSITE" id="PS50865"/>
    </source>
</evidence>
<dbReference type="GO" id="GO:0008270">
    <property type="term" value="F:zinc ion binding"/>
    <property type="evidence" value="ECO:0007669"/>
    <property type="project" value="UniProtKB-KW"/>
</dbReference>
<dbReference type="PANTHER" id="PTHR24006">
    <property type="entry name" value="UBIQUITIN CARBOXYL-TERMINAL HYDROLASE"/>
    <property type="match status" value="1"/>
</dbReference>
<evidence type="ECO:0000256" key="10">
    <source>
        <dbReference type="ARBA" id="ARBA00022833"/>
    </source>
</evidence>
<evidence type="ECO:0000256" key="12">
    <source>
        <dbReference type="SAM" id="MobiDB-lite"/>
    </source>
</evidence>
<dbReference type="InterPro" id="IPR002893">
    <property type="entry name" value="Znf_MYND"/>
</dbReference>
<dbReference type="PROSITE" id="PS50235">
    <property type="entry name" value="USP_3"/>
    <property type="match status" value="1"/>
</dbReference>
<dbReference type="FunFam" id="6.10.140.2220:FF:000006">
    <property type="entry name" value="Ubiquitin carboxyl-terminal hydrolase 15"/>
    <property type="match status" value="1"/>
</dbReference>
<comment type="caution">
    <text evidence="16">The sequence shown here is derived from an EMBL/GenBank/DDBJ whole genome shotgun (WGS) entry which is preliminary data.</text>
</comment>
<dbReference type="FunFam" id="3.90.70.10:FF:000026">
    <property type="entry name" value="Ubiquitin carboxyl-terminal hydrolase 15"/>
    <property type="match status" value="1"/>
</dbReference>
<dbReference type="AlphaFoldDB" id="A0AAD6WJC7"/>
<feature type="compositionally biased region" description="Low complexity" evidence="12">
    <location>
        <begin position="345"/>
        <end position="355"/>
    </location>
</feature>
<dbReference type="InterPro" id="IPR028889">
    <property type="entry name" value="USP"/>
</dbReference>
<evidence type="ECO:0000256" key="6">
    <source>
        <dbReference type="ARBA" id="ARBA00022771"/>
    </source>
</evidence>
<feature type="compositionally biased region" description="Polar residues" evidence="12">
    <location>
        <begin position="997"/>
        <end position="1010"/>
    </location>
</feature>
<dbReference type="GO" id="GO:0004843">
    <property type="term" value="F:cysteine-type deubiquitinase activity"/>
    <property type="evidence" value="ECO:0007669"/>
    <property type="project" value="UniProtKB-EC"/>
</dbReference>
<dbReference type="InterPro" id="IPR038765">
    <property type="entry name" value="Papain-like_cys_pep_sf"/>
</dbReference>
<evidence type="ECO:0000313" key="17">
    <source>
        <dbReference type="Proteomes" id="UP001164929"/>
    </source>
</evidence>
<evidence type="ECO:0000256" key="2">
    <source>
        <dbReference type="ARBA" id="ARBA00009085"/>
    </source>
</evidence>
<keyword evidence="9" id="KW-0788">Thiol protease</keyword>
<keyword evidence="5" id="KW-0479">Metal-binding</keyword>
<dbReference type="GO" id="GO:0006508">
    <property type="term" value="P:proteolysis"/>
    <property type="evidence" value="ECO:0007669"/>
    <property type="project" value="UniProtKB-KW"/>
</dbReference>
<evidence type="ECO:0000256" key="8">
    <source>
        <dbReference type="ARBA" id="ARBA00022801"/>
    </source>
</evidence>
<keyword evidence="6 11" id="KW-0863">Zinc-finger</keyword>
<dbReference type="CDD" id="cd02661">
    <property type="entry name" value="Peptidase_C19E"/>
    <property type="match status" value="1"/>
</dbReference>
<dbReference type="EMBL" id="JAQIZT010000001">
    <property type="protein sequence ID" value="KAJ7014482.1"/>
    <property type="molecule type" value="Genomic_DNA"/>
</dbReference>
<evidence type="ECO:0000256" key="1">
    <source>
        <dbReference type="ARBA" id="ARBA00000707"/>
    </source>
</evidence>
<dbReference type="PROSITE" id="PS50865">
    <property type="entry name" value="ZF_MYND_2"/>
    <property type="match status" value="1"/>
</dbReference>
<comment type="similarity">
    <text evidence="2">Belongs to the peptidase C19 family.</text>
</comment>
<dbReference type="Pfam" id="PF01753">
    <property type="entry name" value="zf-MYND"/>
    <property type="match status" value="1"/>
</dbReference>
<evidence type="ECO:0000256" key="4">
    <source>
        <dbReference type="ARBA" id="ARBA00022670"/>
    </source>
</evidence>
<dbReference type="Proteomes" id="UP001164929">
    <property type="component" value="Chromosome 1"/>
</dbReference>
<feature type="domain" description="USP" evidence="14">
    <location>
        <begin position="504"/>
        <end position="810"/>
    </location>
</feature>
<feature type="transmembrane region" description="Helical" evidence="13">
    <location>
        <begin position="85"/>
        <end position="105"/>
    </location>
</feature>
<feature type="region of interest" description="Disordered" evidence="12">
    <location>
        <begin position="829"/>
        <end position="848"/>
    </location>
</feature>
<protein>
    <recommendedName>
        <fullName evidence="3">ubiquitinyl hydrolase 1</fullName>
        <ecNumber evidence="3">3.4.19.12</ecNumber>
    </recommendedName>
</protein>
<evidence type="ECO:0000256" key="5">
    <source>
        <dbReference type="ARBA" id="ARBA00022723"/>
    </source>
</evidence>